<dbReference type="OrthoDB" id="18853at2759"/>
<feature type="compositionally biased region" description="Basic residues" evidence="10">
    <location>
        <begin position="402"/>
        <end position="412"/>
    </location>
</feature>
<evidence type="ECO:0000256" key="7">
    <source>
        <dbReference type="ARBA" id="ARBA00023054"/>
    </source>
</evidence>
<dbReference type="Proteomes" id="UP000515135">
    <property type="component" value="Unplaced"/>
</dbReference>
<evidence type="ECO:0000256" key="9">
    <source>
        <dbReference type="SAM" id="Coils"/>
    </source>
</evidence>
<evidence type="ECO:0000256" key="2">
    <source>
        <dbReference type="ARBA" id="ARBA00022553"/>
    </source>
</evidence>
<feature type="compositionally biased region" description="Pro residues" evidence="10">
    <location>
        <begin position="355"/>
        <end position="364"/>
    </location>
</feature>
<dbReference type="AlphaFoldDB" id="A0A6P4XS52"/>
<dbReference type="Pfam" id="PF00307">
    <property type="entry name" value="CH"/>
    <property type="match status" value="1"/>
</dbReference>
<dbReference type="CDD" id="cd21253">
    <property type="entry name" value="CH_MICALL2"/>
    <property type="match status" value="1"/>
</dbReference>
<evidence type="ECO:0000259" key="13">
    <source>
        <dbReference type="PROSITE" id="PS51848"/>
    </source>
</evidence>
<dbReference type="PROSITE" id="PS50023">
    <property type="entry name" value="LIM_DOMAIN_2"/>
    <property type="match status" value="1"/>
</dbReference>
<sequence length="1042" mass="115276">MAGAAAKGLREWAKQVTAGYAGVSVTNLTTSWRDGMAFCAIIHHFRPDLIDFGSLSKENIRENNKLAFDVAEQELGIPALLDPADMVALKVPDKLSIMTYLSQLYNFFSGPGLGGASKGGVKRPPASLSPAHGTKKSKALDDDDNPFKTEDYRRHKRTPSPSNFSKSQLSSLKTSLKEDIEQFMPAEVVQRSDRSCSVCDKYVHIVEKVFVDGKMYHRNCFRCSICKVSLKAGAYKDGGAPGELICSRHNQIAEYRTPEPEKPKPAQEKLPETPPEVGVTVDEAPSVAAKARARFFEEQAQQNSDEAGADPFAKRSAQKAKQEAEDKENKNMLPGILKNIADAKRKNQAKQVVEEPPPAKPPRSPHGLKNDNGNNNSPPAPRKDLNHGDVVMADVAELTPPPRRKKSDKTKKTKEGDRSKSPAPPSPKVQPVAPKSGPVPTKTDAVPTKTDAVPTKTDTVATKTNAVPMKTNAVTPKVDIKDTKQPEKLKPQEADTTKPPRDASPKPAERKAPKPRPRKAPGENGSDASAPLEAPKPKPRPRSAELLAEPVAKPPTDSYPEDKNPFEDEPSPTEVQSQVLEKVAVEAKSGSPEKVPVKEEPKIPSSVETKSKDARLAEPKHRETTNQPKQEQKSPPQPKPEQSSQLSEESKAPQQKPEPATVKPATEAPPAETSRPERANPFDTKPSDRPNPFDTKPPERKLTRLKCSLNPFDEPSDEEEEDSRSDSLNPFDISDDDLSDVDLDEPGPDDAGPPAARVPEGPVEPQRRSAFPEVKRKKKRRAPAPPGTKPGLPPVMAVKPQPSVRGEKEADISAPDQEGSPQKVQKKRRAPAPPVYRRQINSKNRVPQEEIDQELQELEKQLTELEHRGVKLEIMLRHGMASTIAGEDEDELLSDWFSLVNEKNKLVRRETELVYITRQQSLEDQQANVEYELRCLMQISEEKKSMGEKSREARLLNELLEIVAERNSIVDSLDEDRIREEEEDRDIQAMMADKGALSAPPPQPEEQEPAKERRGRGLFGKKDKKDKEKDKEKAKRKPKVQI</sequence>
<feature type="compositionally biased region" description="Basic and acidic residues" evidence="10">
    <location>
        <begin position="674"/>
        <end position="688"/>
    </location>
</feature>
<keyword evidence="7 9" id="KW-0175">Coiled coil</keyword>
<keyword evidence="2" id="KW-0597">Phosphoprotein</keyword>
<evidence type="ECO:0000313" key="15">
    <source>
        <dbReference type="RefSeq" id="XP_019614903.1"/>
    </source>
</evidence>
<dbReference type="PROSITE" id="PS00478">
    <property type="entry name" value="LIM_DOMAIN_1"/>
    <property type="match status" value="1"/>
</dbReference>
<dbReference type="InterPro" id="IPR036872">
    <property type="entry name" value="CH_dom_sf"/>
</dbReference>
<feature type="coiled-coil region" evidence="9">
    <location>
        <begin position="848"/>
        <end position="875"/>
    </location>
</feature>
<dbReference type="Pfam" id="PF00412">
    <property type="entry name" value="LIM"/>
    <property type="match status" value="1"/>
</dbReference>
<keyword evidence="3 8" id="KW-0479">Metal-binding</keyword>
<gene>
    <name evidence="15" type="primary">LOC109462760</name>
</gene>
<evidence type="ECO:0000256" key="10">
    <source>
        <dbReference type="SAM" id="MobiDB-lite"/>
    </source>
</evidence>
<protein>
    <submittedName>
        <fullName evidence="15">MICAL-like protein 1 isoform X2</fullName>
    </submittedName>
</protein>
<evidence type="ECO:0000259" key="11">
    <source>
        <dbReference type="PROSITE" id="PS50021"/>
    </source>
</evidence>
<evidence type="ECO:0000256" key="6">
    <source>
        <dbReference type="ARBA" id="ARBA00023038"/>
    </source>
</evidence>
<proteinExistence type="predicted"/>
<dbReference type="Pfam" id="PF12130">
    <property type="entry name" value="bMERB_dom"/>
    <property type="match status" value="1"/>
</dbReference>
<dbReference type="GO" id="GO:0046872">
    <property type="term" value="F:metal ion binding"/>
    <property type="evidence" value="ECO:0007669"/>
    <property type="project" value="UniProtKB-KW"/>
</dbReference>
<keyword evidence="5 8" id="KW-0862">Zinc</keyword>
<feature type="compositionally biased region" description="Acidic residues" evidence="10">
    <location>
        <begin position="733"/>
        <end position="748"/>
    </location>
</feature>
<feature type="domain" description="LIM zinc-binding" evidence="12">
    <location>
        <begin position="194"/>
        <end position="257"/>
    </location>
</feature>
<dbReference type="SMART" id="SM01203">
    <property type="entry name" value="DUF3585"/>
    <property type="match status" value="1"/>
</dbReference>
<feature type="region of interest" description="Disordered" evidence="10">
    <location>
        <begin position="255"/>
        <end position="278"/>
    </location>
</feature>
<feature type="compositionally biased region" description="Basic and acidic residues" evidence="10">
    <location>
        <begin position="478"/>
        <end position="512"/>
    </location>
</feature>
<dbReference type="GO" id="GO:0005768">
    <property type="term" value="C:endosome"/>
    <property type="evidence" value="ECO:0007669"/>
    <property type="project" value="UniProtKB-SubCell"/>
</dbReference>
<dbReference type="Gene3D" id="2.10.110.10">
    <property type="entry name" value="Cysteine Rich Protein"/>
    <property type="match status" value="1"/>
</dbReference>
<feature type="compositionally biased region" description="Acidic residues" evidence="10">
    <location>
        <begin position="714"/>
        <end position="723"/>
    </location>
</feature>
<dbReference type="PANTHER" id="PTHR23167:SF90">
    <property type="entry name" value="MICAL-LIKE PROTEIN 1"/>
    <property type="match status" value="1"/>
</dbReference>
<feature type="compositionally biased region" description="Basic and acidic residues" evidence="10">
    <location>
        <begin position="320"/>
        <end position="330"/>
    </location>
</feature>
<evidence type="ECO:0000256" key="8">
    <source>
        <dbReference type="PROSITE-ProRule" id="PRU00125"/>
    </source>
</evidence>
<evidence type="ECO:0000259" key="12">
    <source>
        <dbReference type="PROSITE" id="PS50023"/>
    </source>
</evidence>
<dbReference type="InterPro" id="IPR001715">
    <property type="entry name" value="CH_dom"/>
</dbReference>
<feature type="compositionally biased region" description="Pro residues" evidence="10">
    <location>
        <begin position="783"/>
        <end position="793"/>
    </location>
</feature>
<dbReference type="RefSeq" id="XP_019614903.1">
    <property type="nucleotide sequence ID" value="XM_019759344.1"/>
</dbReference>
<keyword evidence="14" id="KW-1185">Reference proteome</keyword>
<dbReference type="PROSITE" id="PS50021">
    <property type="entry name" value="CH"/>
    <property type="match status" value="1"/>
</dbReference>
<organism evidence="14 15">
    <name type="scientific">Branchiostoma belcheri</name>
    <name type="common">Amphioxus</name>
    <dbReference type="NCBI Taxonomy" id="7741"/>
    <lineage>
        <taxon>Eukaryota</taxon>
        <taxon>Metazoa</taxon>
        <taxon>Chordata</taxon>
        <taxon>Cephalochordata</taxon>
        <taxon>Leptocardii</taxon>
        <taxon>Amphioxiformes</taxon>
        <taxon>Branchiostomatidae</taxon>
        <taxon>Branchiostoma</taxon>
    </lineage>
</organism>
<dbReference type="SMART" id="SM00132">
    <property type="entry name" value="LIM"/>
    <property type="match status" value="1"/>
</dbReference>
<feature type="compositionally biased region" description="Polar residues" evidence="10">
    <location>
        <begin position="456"/>
        <end position="465"/>
    </location>
</feature>
<feature type="compositionally biased region" description="Basic and acidic residues" evidence="10">
    <location>
        <begin position="609"/>
        <end position="624"/>
    </location>
</feature>
<dbReference type="InterPro" id="IPR022735">
    <property type="entry name" value="bMERB_dom"/>
</dbReference>
<comment type="subcellular location">
    <subcellularLocation>
        <location evidence="1">Endosome</location>
    </subcellularLocation>
</comment>
<dbReference type="SUPFAM" id="SSF47576">
    <property type="entry name" value="Calponin-homology domain, CH-domain"/>
    <property type="match status" value="1"/>
</dbReference>
<evidence type="ECO:0000256" key="1">
    <source>
        <dbReference type="ARBA" id="ARBA00004177"/>
    </source>
</evidence>
<dbReference type="InterPro" id="IPR001781">
    <property type="entry name" value="Znf_LIM"/>
</dbReference>
<keyword evidence="4" id="KW-0967">Endosome</keyword>
<dbReference type="SUPFAM" id="SSF57716">
    <property type="entry name" value="Glucocorticoid receptor-like (DNA-binding domain)"/>
    <property type="match status" value="1"/>
</dbReference>
<evidence type="ECO:0000256" key="5">
    <source>
        <dbReference type="ARBA" id="ARBA00022833"/>
    </source>
</evidence>
<name>A0A6P4XS52_BRABE</name>
<feature type="region of interest" description="Disordered" evidence="10">
    <location>
        <begin position="118"/>
        <end position="171"/>
    </location>
</feature>
<dbReference type="GeneID" id="109462760"/>
<dbReference type="PROSITE" id="PS51848">
    <property type="entry name" value="BMERB"/>
    <property type="match status" value="1"/>
</dbReference>
<dbReference type="InterPro" id="IPR050540">
    <property type="entry name" value="F-actin_Monoox_Mical"/>
</dbReference>
<feature type="compositionally biased region" description="Basic and acidic residues" evidence="10">
    <location>
        <begin position="1020"/>
        <end position="1033"/>
    </location>
</feature>
<feature type="domain" description="BMERB" evidence="13">
    <location>
        <begin position="838"/>
        <end position="989"/>
    </location>
</feature>
<dbReference type="FunFam" id="1.10.418.10:FF:000023">
    <property type="entry name" value="EH domain-binding protein 1 isoform X1"/>
    <property type="match status" value="1"/>
</dbReference>
<evidence type="ECO:0000256" key="3">
    <source>
        <dbReference type="ARBA" id="ARBA00022723"/>
    </source>
</evidence>
<feature type="compositionally biased region" description="Basic and acidic residues" evidence="10">
    <location>
        <begin position="256"/>
        <end position="271"/>
    </location>
</feature>
<dbReference type="PANTHER" id="PTHR23167">
    <property type="entry name" value="CALPONIN HOMOLOGY DOMAIN-CONTAINING PROTEIN DDB_G0272472-RELATED"/>
    <property type="match status" value="1"/>
</dbReference>
<accession>A0A6P4XS52</accession>
<dbReference type="Gene3D" id="1.10.418.10">
    <property type="entry name" value="Calponin-like domain"/>
    <property type="match status" value="1"/>
</dbReference>
<evidence type="ECO:0000313" key="14">
    <source>
        <dbReference type="Proteomes" id="UP000515135"/>
    </source>
</evidence>
<keyword evidence="6 8" id="KW-0440">LIM domain</keyword>
<evidence type="ECO:0000256" key="4">
    <source>
        <dbReference type="ARBA" id="ARBA00022753"/>
    </source>
</evidence>
<feature type="region of interest" description="Disordered" evidence="10">
    <location>
        <begin position="974"/>
        <end position="1042"/>
    </location>
</feature>
<feature type="domain" description="Calponin-homology (CH)" evidence="11">
    <location>
        <begin position="3"/>
        <end position="109"/>
    </location>
</feature>
<feature type="region of interest" description="Disordered" evidence="10">
    <location>
        <begin position="299"/>
        <end position="845"/>
    </location>
</feature>
<reference evidence="15" key="1">
    <citation type="submission" date="2025-08" db="UniProtKB">
        <authorList>
            <consortium name="RefSeq"/>
        </authorList>
    </citation>
    <scope>IDENTIFICATION</scope>
    <source>
        <tissue evidence="15">Gonad</tissue>
    </source>
</reference>
<dbReference type="SMART" id="SM00033">
    <property type="entry name" value="CH"/>
    <property type="match status" value="1"/>
</dbReference>